<dbReference type="FunFam" id="3.30.420.10:FF:000051">
    <property type="entry name" value="DNA polymerase I"/>
    <property type="match status" value="1"/>
</dbReference>
<evidence type="ECO:0000256" key="15">
    <source>
        <dbReference type="SAM" id="MobiDB-lite"/>
    </source>
</evidence>
<evidence type="ECO:0000256" key="11">
    <source>
        <dbReference type="ARBA" id="ARBA00022946"/>
    </source>
</evidence>
<keyword evidence="3" id="KW-0808">Transferase</keyword>
<evidence type="ECO:0000256" key="14">
    <source>
        <dbReference type="ARBA" id="ARBA00049244"/>
    </source>
</evidence>
<dbReference type="SUPFAM" id="SSF53098">
    <property type="entry name" value="Ribonuclease H-like"/>
    <property type="match status" value="1"/>
</dbReference>
<dbReference type="GO" id="GO:0006261">
    <property type="term" value="P:DNA-templated DNA replication"/>
    <property type="evidence" value="ECO:0007669"/>
    <property type="project" value="InterPro"/>
</dbReference>
<comment type="similarity">
    <text evidence="1">Belongs to the DNA polymerase type-A family.</text>
</comment>
<comment type="catalytic activity">
    <reaction evidence="14">
        <text>DNA(n) + a 2'-deoxyribonucleoside 5'-triphosphate = DNA(n+1) + diphosphate</text>
        <dbReference type="Rhea" id="RHEA:22508"/>
        <dbReference type="Rhea" id="RHEA-COMP:17339"/>
        <dbReference type="Rhea" id="RHEA-COMP:17340"/>
        <dbReference type="ChEBI" id="CHEBI:33019"/>
        <dbReference type="ChEBI" id="CHEBI:61560"/>
        <dbReference type="ChEBI" id="CHEBI:173112"/>
        <dbReference type="EC" id="2.7.7.7"/>
    </reaction>
</comment>
<proteinExistence type="inferred from homology"/>
<evidence type="ECO:0000256" key="1">
    <source>
        <dbReference type="ARBA" id="ARBA00007705"/>
    </source>
</evidence>
<evidence type="ECO:0000256" key="2">
    <source>
        <dbReference type="ARBA" id="ARBA00012417"/>
    </source>
</evidence>
<keyword evidence="12" id="KW-0238">DNA-binding</keyword>
<dbReference type="FunFam" id="1.10.150.20:FF:000034">
    <property type="entry name" value="DNA polymerase I"/>
    <property type="match status" value="1"/>
</dbReference>
<dbReference type="PANTHER" id="PTHR10133">
    <property type="entry name" value="DNA POLYMERASE I"/>
    <property type="match status" value="1"/>
</dbReference>
<dbReference type="OrthoDB" id="275278at2759"/>
<sequence>MGTHAPMPPILRMGGSCTVPPLAGGGRREFSQCMLVAETTDSRKMYFGLKHEGRSTDLDWENACRNEKRVMDDRIGRLRHKHHNIKPRSAAAQDGSNIKLLDCDLGIENHVTNIKSHSAAAQDGSNIKLIECGLDIENHITPEILDEIQNVGNVYRLSAPMGHVDSHAPVSSLVNCLEASHMEEPDIKMNKEMSGQGGAKDHESSKDSSKNVMPTDYFSKEPTCNSNVQKLACTIGDVLIVDDLFAARSVVDKLQGEYRHHVHACDTEVADIDVKKESPVGHGRVICFSIYCGPNTDFGNGKTCIWVDVMDSNAELLGVFKSYFEDPSIKKVWHNYSFDRHVLANHGITPAGLYADTMQLARLWHSGRKGTGGSYSLESLTSDIEAMNGVHKWDRKTLMKKTSMMDLFGTYKIKKDGTQGSIKFIPPVEELQTSEALRDKWICYSAGDALCTWRLWESLHGQLSKRHWIFQDKVQGSMYTFYDKYWRPFGELLVEMEGHGMLVDRPYLAEIEKVACKEREISIQRFRRWVGEHCCYANYINVTSDAQIRQLLFGGFYGVEMCRSFKVPNIDGYIEEGKKAPLKYRSINICGIGKKLPCDLFTSGGLPAVSMQALRNLAGKVSVDYLTADDEEPFIPGEADAILTSAGAQGSQKLDDLHQEDLSAYGQAYSAFGGGHEGKEACRAIAALCEVSAIDTLISGFIQPLQGGDIIGPDNRVHCSLNLNTETGRLSARRPNLQNQPALEKDRYKIRQAFVASSGNSLIVADYGQLELRLLAHLANCKSMLEAFKIGGDFHSRTAMNMYDNVKKAVDRGDVLLEWEPKEGEDVPPAPLLKDVFASERRKAKMLNFSIAYGKTARGLSKDWKVSLKDAQATVDLWYKDRHEVRDWQEMQKMNARSMHCVHTLLGRARHFPRVSGSEFMSGRIERAAINTPVQGSAADVAMLAMLELWRNKELKELGWKLLLQVHDEMILEGPSDNAPYAKDLVVKAMSHPFDGKNILRVDLAVEAKYAKNWYAAK</sequence>
<dbReference type="Gene3D" id="1.10.150.20">
    <property type="entry name" value="5' to 3' exonuclease, C-terminal subdomain"/>
    <property type="match status" value="1"/>
</dbReference>
<protein>
    <recommendedName>
        <fullName evidence="2">DNA-directed DNA polymerase</fullName>
        <ecNumber evidence="2">2.7.7.7</ecNumber>
    </recommendedName>
</protein>
<evidence type="ECO:0000259" key="16">
    <source>
        <dbReference type="SMART" id="SM00482"/>
    </source>
</evidence>
<evidence type="ECO:0000313" key="18">
    <source>
        <dbReference type="Proteomes" id="UP000825935"/>
    </source>
</evidence>
<keyword evidence="4" id="KW-0548">Nucleotidyltransferase</keyword>
<dbReference type="CDD" id="cd08640">
    <property type="entry name" value="DNA_pol_A_plastid_like"/>
    <property type="match status" value="1"/>
</dbReference>
<dbReference type="Pfam" id="PF01612">
    <property type="entry name" value="DNA_pol_A_exo1"/>
    <property type="match status" value="1"/>
</dbReference>
<evidence type="ECO:0000256" key="6">
    <source>
        <dbReference type="ARBA" id="ARBA00022722"/>
    </source>
</evidence>
<dbReference type="InterPro" id="IPR002562">
    <property type="entry name" value="3'-5'_exonuclease_dom"/>
</dbReference>
<keyword evidence="5" id="KW-0235">DNA replication</keyword>
<keyword evidence="9" id="KW-0269">Exonuclease</keyword>
<evidence type="ECO:0000256" key="3">
    <source>
        <dbReference type="ARBA" id="ARBA00022679"/>
    </source>
</evidence>
<organism evidence="17 18">
    <name type="scientific">Ceratopteris richardii</name>
    <name type="common">Triangle waterfern</name>
    <dbReference type="NCBI Taxonomy" id="49495"/>
    <lineage>
        <taxon>Eukaryota</taxon>
        <taxon>Viridiplantae</taxon>
        <taxon>Streptophyta</taxon>
        <taxon>Embryophyta</taxon>
        <taxon>Tracheophyta</taxon>
        <taxon>Polypodiopsida</taxon>
        <taxon>Polypodiidae</taxon>
        <taxon>Polypodiales</taxon>
        <taxon>Pteridineae</taxon>
        <taxon>Pteridaceae</taxon>
        <taxon>Parkerioideae</taxon>
        <taxon>Ceratopteris</taxon>
    </lineage>
</organism>
<keyword evidence="7" id="KW-0227">DNA damage</keyword>
<keyword evidence="13" id="KW-0234">DNA repair</keyword>
<evidence type="ECO:0000256" key="10">
    <source>
        <dbReference type="ARBA" id="ARBA00022932"/>
    </source>
</evidence>
<comment type="caution">
    <text evidence="17">The sequence shown here is derived from an EMBL/GenBank/DDBJ whole genome shotgun (WGS) entry which is preliminary data.</text>
</comment>
<dbReference type="GO" id="GO:0008408">
    <property type="term" value="F:3'-5' exonuclease activity"/>
    <property type="evidence" value="ECO:0007669"/>
    <property type="project" value="InterPro"/>
</dbReference>
<dbReference type="AlphaFoldDB" id="A0A8T2U0J5"/>
<feature type="compositionally biased region" description="Basic and acidic residues" evidence="15">
    <location>
        <begin position="199"/>
        <end position="209"/>
    </location>
</feature>
<evidence type="ECO:0000313" key="17">
    <source>
        <dbReference type="EMBL" id="KAH7427134.1"/>
    </source>
</evidence>
<name>A0A8T2U0J5_CERRI</name>
<evidence type="ECO:0000256" key="9">
    <source>
        <dbReference type="ARBA" id="ARBA00022839"/>
    </source>
</evidence>
<dbReference type="PRINTS" id="PR00868">
    <property type="entry name" value="DNAPOLI"/>
</dbReference>
<evidence type="ECO:0000256" key="7">
    <source>
        <dbReference type="ARBA" id="ARBA00022763"/>
    </source>
</evidence>
<dbReference type="PANTHER" id="PTHR10133:SF27">
    <property type="entry name" value="DNA POLYMERASE NU"/>
    <property type="match status" value="1"/>
</dbReference>
<dbReference type="Gene3D" id="3.30.70.370">
    <property type="match status" value="1"/>
</dbReference>
<keyword evidence="8" id="KW-0378">Hydrolase</keyword>
<dbReference type="EC" id="2.7.7.7" evidence="2"/>
<dbReference type="InterPro" id="IPR043502">
    <property type="entry name" value="DNA/RNA_pol_sf"/>
</dbReference>
<dbReference type="InterPro" id="IPR012337">
    <property type="entry name" value="RNaseH-like_sf"/>
</dbReference>
<dbReference type="InterPro" id="IPR002298">
    <property type="entry name" value="DNA_polymerase_A"/>
</dbReference>
<reference evidence="17" key="1">
    <citation type="submission" date="2021-08" db="EMBL/GenBank/DDBJ databases">
        <title>WGS assembly of Ceratopteris richardii.</title>
        <authorList>
            <person name="Marchant D.B."/>
            <person name="Chen G."/>
            <person name="Jenkins J."/>
            <person name="Shu S."/>
            <person name="Leebens-Mack J."/>
            <person name="Grimwood J."/>
            <person name="Schmutz J."/>
            <person name="Soltis P."/>
            <person name="Soltis D."/>
            <person name="Chen Z.-H."/>
        </authorList>
    </citation>
    <scope>NUCLEOTIDE SEQUENCE</scope>
    <source>
        <strain evidence="17">Whitten #5841</strain>
        <tissue evidence="17">Leaf</tissue>
    </source>
</reference>
<dbReference type="InterPro" id="IPR001098">
    <property type="entry name" value="DNA-dir_DNA_pol_A_palm_dom"/>
</dbReference>
<dbReference type="OMA" id="QSNAQEW"/>
<evidence type="ECO:0000256" key="4">
    <source>
        <dbReference type="ARBA" id="ARBA00022695"/>
    </source>
</evidence>
<feature type="domain" description="DNA-directed DNA polymerase family A palm" evidence="16">
    <location>
        <begin position="749"/>
        <end position="978"/>
    </location>
</feature>
<dbReference type="CDD" id="cd06139">
    <property type="entry name" value="DNA_polA_I_Ecoli_like_exo"/>
    <property type="match status" value="1"/>
</dbReference>
<keyword evidence="6" id="KW-0540">Nuclease</keyword>
<dbReference type="GO" id="GO:0009507">
    <property type="term" value="C:chloroplast"/>
    <property type="evidence" value="ECO:0007669"/>
    <property type="project" value="UniProtKB-ARBA"/>
</dbReference>
<dbReference type="SMART" id="SM00482">
    <property type="entry name" value="POLAc"/>
    <property type="match status" value="1"/>
</dbReference>
<dbReference type="GO" id="GO:0006302">
    <property type="term" value="P:double-strand break repair"/>
    <property type="evidence" value="ECO:0007669"/>
    <property type="project" value="TreeGrafter"/>
</dbReference>
<evidence type="ECO:0000256" key="13">
    <source>
        <dbReference type="ARBA" id="ARBA00023204"/>
    </source>
</evidence>
<accession>A0A8T2U0J5</accession>
<dbReference type="Proteomes" id="UP000825935">
    <property type="component" value="Chromosome 10"/>
</dbReference>
<evidence type="ECO:0000256" key="5">
    <source>
        <dbReference type="ARBA" id="ARBA00022705"/>
    </source>
</evidence>
<dbReference type="Gene3D" id="3.30.420.10">
    <property type="entry name" value="Ribonuclease H-like superfamily/Ribonuclease H"/>
    <property type="match status" value="1"/>
</dbReference>
<dbReference type="InterPro" id="IPR036397">
    <property type="entry name" value="RNaseH_sf"/>
</dbReference>
<gene>
    <name evidence="17" type="ORF">KP509_10G031600</name>
</gene>
<dbReference type="SUPFAM" id="SSF56672">
    <property type="entry name" value="DNA/RNA polymerases"/>
    <property type="match status" value="1"/>
</dbReference>
<keyword evidence="10" id="KW-0239">DNA-directed DNA polymerase</keyword>
<feature type="region of interest" description="Disordered" evidence="15">
    <location>
        <begin position="190"/>
        <end position="212"/>
    </location>
</feature>
<keyword evidence="18" id="KW-1185">Reference proteome</keyword>
<keyword evidence="11" id="KW-0809">Transit peptide</keyword>
<evidence type="ECO:0000256" key="8">
    <source>
        <dbReference type="ARBA" id="ARBA00022801"/>
    </source>
</evidence>
<dbReference type="Pfam" id="PF00476">
    <property type="entry name" value="DNA_pol_A"/>
    <property type="match status" value="2"/>
</dbReference>
<dbReference type="GO" id="GO:0003677">
    <property type="term" value="F:DNA binding"/>
    <property type="evidence" value="ECO:0007669"/>
    <property type="project" value="UniProtKB-KW"/>
</dbReference>
<evidence type="ECO:0000256" key="12">
    <source>
        <dbReference type="ARBA" id="ARBA00023125"/>
    </source>
</evidence>
<dbReference type="EMBL" id="CM035415">
    <property type="protein sequence ID" value="KAH7427134.1"/>
    <property type="molecule type" value="Genomic_DNA"/>
</dbReference>
<dbReference type="GO" id="GO:0003887">
    <property type="term" value="F:DNA-directed DNA polymerase activity"/>
    <property type="evidence" value="ECO:0007669"/>
    <property type="project" value="UniProtKB-KW"/>
</dbReference>